<dbReference type="EMBL" id="CAID01000016">
    <property type="protein sequence ID" value="CEG00283.1"/>
    <property type="molecule type" value="Genomic_DNA"/>
</dbReference>
<dbReference type="Proteomes" id="UP000009170">
    <property type="component" value="Unassembled WGS sequence"/>
</dbReference>
<feature type="compositionally biased region" description="Basic and acidic residues" evidence="1">
    <location>
        <begin position="21"/>
        <end position="35"/>
    </location>
</feature>
<evidence type="ECO:0000256" key="1">
    <source>
        <dbReference type="SAM" id="MobiDB-lite"/>
    </source>
</evidence>
<name>A0A096P8F2_OSTTA</name>
<sequence>MSTRARPSCARERRARTTARASDDADDRARGGRATTRRDALRAGFHLDACRRLTHMNPSLATPWTPTTDATLGEQYARALELASDRERRRTTIGLEAEGGTLRARWRAGRNELAGVVDSGSPFLTTFRRCAASGWGCVDARDVSFVAFESTRETYGLQIDDATSWYAATRAGVGEFNFDELVFGVADGVRGTNAAPFFGLVKYVNRERGIRPSFLQQTDISSFALDFDNQSLTLSRDSLVDPTRAGVLRTVDLRVKGAPVYHYASLCDELWINGERFQTSKPIYVAFDSGTTGMLVDRSLFDASDFQLGCRSVDMKFTDVHGQAKFCGSSLKTCTRDCLFIVKPIDVPWEGVGRDYHIVFAGLSVLRNEGSLVVDADRGLVRLGRFEV</sequence>
<dbReference type="GeneID" id="9831183"/>
<dbReference type="AlphaFoldDB" id="A0A096P8F2"/>
<dbReference type="SUPFAM" id="SSF50630">
    <property type="entry name" value="Acid proteases"/>
    <property type="match status" value="1"/>
</dbReference>
<dbReference type="KEGG" id="ota:OT_ostta16g00570"/>
<feature type="region of interest" description="Disordered" evidence="1">
    <location>
        <begin position="1"/>
        <end position="35"/>
    </location>
</feature>
<reference evidence="3" key="1">
    <citation type="journal article" date="2006" name="Proc. Natl. Acad. Sci. U.S.A.">
        <title>Genome analysis of the smallest free-living eukaryote Ostreococcus tauri unveils many unique features.</title>
        <authorList>
            <person name="Derelle E."/>
            <person name="Ferraz C."/>
            <person name="Rombauts S."/>
            <person name="Rouze P."/>
            <person name="Worden A.Z."/>
            <person name="Robbens S."/>
            <person name="Partensky F."/>
            <person name="Degroeve S."/>
            <person name="Echeynie S."/>
            <person name="Cooke R."/>
            <person name="Saeys Y."/>
            <person name="Wuyts J."/>
            <person name="Jabbari K."/>
            <person name="Bowler C."/>
            <person name="Panaud O."/>
            <person name="Piegu B."/>
            <person name="Ball S.G."/>
            <person name="Ral J.-P."/>
            <person name="Bouget F.-Y."/>
            <person name="Piganeau G."/>
            <person name="De Baets B."/>
            <person name="Picard A."/>
            <person name="Delseny M."/>
            <person name="Demaille J."/>
            <person name="Van de Peer Y."/>
            <person name="Moreau H."/>
        </authorList>
    </citation>
    <scope>NUCLEOTIDE SEQUENCE [LARGE SCALE GENOMIC DNA]</scope>
    <source>
        <strain evidence="3">OTTH 0595 / CCAP 157/2 / RCC745</strain>
    </source>
</reference>
<keyword evidence="3" id="KW-1185">Reference proteome</keyword>
<evidence type="ECO:0000313" key="2">
    <source>
        <dbReference type="EMBL" id="CEG00283.1"/>
    </source>
</evidence>
<dbReference type="OrthoDB" id="419677at2759"/>
<protein>
    <submittedName>
        <fullName evidence="2">Unnamed product</fullName>
    </submittedName>
</protein>
<proteinExistence type="predicted"/>
<dbReference type="InParanoid" id="A0A096P8F2"/>
<evidence type="ECO:0000313" key="3">
    <source>
        <dbReference type="Proteomes" id="UP000009170"/>
    </source>
</evidence>
<accession>A0A096P8F2</accession>
<reference evidence="2 3" key="2">
    <citation type="journal article" date="2014" name="BMC Genomics">
        <title>An improved genome of the model marine alga Ostreococcus tauri unfolds by assessing Illumina de novo assemblies.</title>
        <authorList>
            <person name="Blanc-Mathieu R."/>
            <person name="Verhelst B."/>
            <person name="Derelle E."/>
            <person name="Rombauts S."/>
            <person name="Bouget F.Y."/>
            <person name="Carre I."/>
            <person name="Chateau A."/>
            <person name="Eyre-Walker A."/>
            <person name="Grimsley N."/>
            <person name="Moreau H."/>
            <person name="Piegu B."/>
            <person name="Rivals E."/>
            <person name="Schackwitz W."/>
            <person name="Van de Peer Y."/>
            <person name="Piganeau G."/>
        </authorList>
    </citation>
    <scope>NUCLEOTIDE SEQUENCE [LARGE SCALE GENOMIC DNA]</scope>
    <source>
        <strain evidence="3">OTTH 0595 / CCAP 157/2 / RCC745</strain>
    </source>
</reference>
<gene>
    <name evidence="2" type="ORF">OT_ostta16g00570</name>
</gene>
<organism evidence="2 3">
    <name type="scientific">Ostreococcus tauri</name>
    <name type="common">Marine green alga</name>
    <dbReference type="NCBI Taxonomy" id="70448"/>
    <lineage>
        <taxon>Eukaryota</taxon>
        <taxon>Viridiplantae</taxon>
        <taxon>Chlorophyta</taxon>
        <taxon>Mamiellophyceae</taxon>
        <taxon>Mamiellales</taxon>
        <taxon>Bathycoccaceae</taxon>
        <taxon>Ostreococcus</taxon>
    </lineage>
</organism>
<dbReference type="InterPro" id="IPR021109">
    <property type="entry name" value="Peptidase_aspartic_dom_sf"/>
</dbReference>
<comment type="caution">
    <text evidence="2">The sequence shown here is derived from an EMBL/GenBank/DDBJ whole genome shotgun (WGS) entry which is preliminary data.</text>
</comment>
<dbReference type="RefSeq" id="XP_003083507.2">
    <property type="nucleotide sequence ID" value="XM_003083459.2"/>
</dbReference>